<keyword evidence="2" id="KW-1100">Inhibition of host NF-kappa-B by virus</keyword>
<dbReference type="Gene3D" id="1.25.40.20">
    <property type="entry name" value="Ankyrin repeat-containing domain"/>
    <property type="match status" value="1"/>
</dbReference>
<reference evidence="4" key="1">
    <citation type="journal article" date="2018" name="J. Virol.">
        <title>Crustacean Genome Exploration Reveals the Evolutionary Origin of White Spot Syndrome Virus.</title>
        <authorList>
            <person name="Kawato S."/>
            <person name="Shitara A."/>
            <person name="Wang Y."/>
            <person name="Nozaki R."/>
            <person name="Kondo H."/>
            <person name="Hirono I."/>
        </authorList>
    </citation>
    <scope>NUCLEOTIDE SEQUENCE</scope>
    <source>
        <strain evidence="4">TUMSAT-1</strain>
    </source>
</reference>
<evidence type="ECO:0000313" key="4">
    <source>
        <dbReference type="EMBL" id="GBG35331.1"/>
    </source>
</evidence>
<protein>
    <submittedName>
        <fullName evidence="4">Wsv222-like protein, paralog 1</fullName>
    </submittedName>
</protein>
<evidence type="ECO:0000256" key="2">
    <source>
        <dbReference type="ARBA" id="ARBA00022863"/>
    </source>
</evidence>
<name>A0A401IP04_9VIRU</name>
<dbReference type="GO" id="GO:0085034">
    <property type="term" value="P:symbiont-mediated suppression of host NF-kappaB cascade"/>
    <property type="evidence" value="ECO:0007669"/>
    <property type="project" value="UniProtKB-KW"/>
</dbReference>
<accession>A0A401IP04</accession>
<dbReference type="PROSITE" id="PS50088">
    <property type="entry name" value="ANK_REPEAT"/>
    <property type="match status" value="1"/>
</dbReference>
<comment type="caution">
    <text evidence="4">The sequence shown here is derived from an EMBL/GenBank/DDBJ whole genome shotgun (WGS) entry which is preliminary data.</text>
</comment>
<organism evidence="4">
    <name type="scientific">Hemigrapsus takanoi nimavirus</name>
    <dbReference type="NCBI Taxonomy" id="2133792"/>
    <lineage>
        <taxon>Viruses</taxon>
        <taxon>Viruses incertae sedis</taxon>
        <taxon>Naldaviricetes</taxon>
        <taxon>Nimaviridae</taxon>
    </lineage>
</organism>
<proteinExistence type="predicted"/>
<evidence type="ECO:0000256" key="3">
    <source>
        <dbReference type="SAM" id="MobiDB-lite"/>
    </source>
</evidence>
<dbReference type="PROSITE" id="PS50297">
    <property type="entry name" value="ANK_REP_REGION"/>
    <property type="match status" value="1"/>
</dbReference>
<dbReference type="SUPFAM" id="SSF48403">
    <property type="entry name" value="Ankyrin repeat"/>
    <property type="match status" value="1"/>
</dbReference>
<dbReference type="Pfam" id="PF00023">
    <property type="entry name" value="Ank"/>
    <property type="match status" value="1"/>
</dbReference>
<feature type="region of interest" description="Disordered" evidence="3">
    <location>
        <begin position="476"/>
        <end position="504"/>
    </location>
</feature>
<keyword evidence="1" id="KW-0945">Host-virus interaction</keyword>
<dbReference type="InterPro" id="IPR002110">
    <property type="entry name" value="Ankyrin_rpt"/>
</dbReference>
<evidence type="ECO:0000256" key="1">
    <source>
        <dbReference type="ARBA" id="ARBA00022581"/>
    </source>
</evidence>
<dbReference type="InterPro" id="IPR036770">
    <property type="entry name" value="Ankyrin_rpt-contain_sf"/>
</dbReference>
<dbReference type="EMBL" id="BFCC01000001">
    <property type="protein sequence ID" value="GBG35331.1"/>
    <property type="molecule type" value="Genomic_DNA"/>
</dbReference>
<sequence length="748" mass="85362">MQFYRFRSTFTNIIRRLTGTEMDPLQELVSFARQSGTSGTSHTAHDLSSNGKQTLFRILLLNPSLLFNEYEGYDTVWRWLIKYDYFLIIRFVLNKASGGEYGIRWHIPSNRYDKNNGSTIFTDHSLPLTARLFNLLFTMSGEKLHLYNKTTYETVLHILVKQNTIQGKETAFNILNNIVADNSMDLDPDLIDFAGRTALHYALERGELRVAELLVERIGADWDLGLNRSLFVSNETLDSRHPECVEFLQKCREKYSIKPNSEGGGETCVICQDEIEASTYSMRCCKVKLHTVCLRKHLARAEAISCLLCRQEICKDKDKDLYDSIPNTVFKSKWEKERAHREAAAASASTPSTETEPGANVATLDTATDDDTAASLQTEEELGIRVRFFNITPYQDVRLSPFQWGVPDTNLRILPSPSVIMGVSSLMREHNFSSDLTTASTSNYPSSVEEEEDNHLYEEILIMDHHHQITQIFDQEESLPPPPLPQQPLSAEGDGWSDDEGSDIQPVLETFSSTTSSAESSMPSPASLFETPTIFNGYYSFFGQKIVHRSLRVMIPPDCVEAFASQSIMFEDILDSFSTDRRRLFNLLTPMTLTSYQSLPRNKVQDFLSTLRIMCRDLDPLYRNRLFVNKCTEKICDIYGTSLTSNFGLLLKEYVKTRVEDEGERNVLAVQLQHMRYHETISDGDDAEDLLVQYENMAQWLYVRGLHTQTREKIKKLHSRLLIMLSSATNLHDFERLLAAIGHVLTCM</sequence>